<dbReference type="AlphaFoldDB" id="A0A382KQ92"/>
<accession>A0A382KQ92</accession>
<organism evidence="2">
    <name type="scientific">marine metagenome</name>
    <dbReference type="NCBI Taxonomy" id="408172"/>
    <lineage>
        <taxon>unclassified sequences</taxon>
        <taxon>metagenomes</taxon>
        <taxon>ecological metagenomes</taxon>
    </lineage>
</organism>
<gene>
    <name evidence="2" type="ORF">METZ01_LOCUS279283</name>
</gene>
<name>A0A382KQ92_9ZZZZ</name>
<proteinExistence type="predicted"/>
<feature type="domain" description="DUF4325" evidence="1">
    <location>
        <begin position="20"/>
        <end position="80"/>
    </location>
</feature>
<dbReference type="InterPro" id="IPR025474">
    <property type="entry name" value="DUF4325"/>
</dbReference>
<dbReference type="Pfam" id="PF14213">
    <property type="entry name" value="DUF4325"/>
    <property type="match status" value="1"/>
</dbReference>
<evidence type="ECO:0000313" key="2">
    <source>
        <dbReference type="EMBL" id="SVC26429.1"/>
    </source>
</evidence>
<dbReference type="EMBL" id="UINC01082030">
    <property type="protein sequence ID" value="SVC26429.1"/>
    <property type="molecule type" value="Genomic_DNA"/>
</dbReference>
<protein>
    <recommendedName>
        <fullName evidence="1">DUF4325 domain-containing protein</fullName>
    </recommendedName>
</protein>
<evidence type="ECO:0000259" key="1">
    <source>
        <dbReference type="Pfam" id="PF14213"/>
    </source>
</evidence>
<reference evidence="2" key="1">
    <citation type="submission" date="2018-05" db="EMBL/GenBank/DDBJ databases">
        <authorList>
            <person name="Lanie J.A."/>
            <person name="Ng W.-L."/>
            <person name="Kazmierczak K.M."/>
            <person name="Andrzejewski T.M."/>
            <person name="Davidsen T.M."/>
            <person name="Wayne K.J."/>
            <person name="Tettelin H."/>
            <person name="Glass J.I."/>
            <person name="Rusch D."/>
            <person name="Podicherti R."/>
            <person name="Tsui H.-C.T."/>
            <person name="Winkler M.E."/>
        </authorList>
    </citation>
    <scope>NUCLEOTIDE SEQUENCE</scope>
</reference>
<sequence>MPLRILLIKEVGQNCASLDDGAKVLQLISPELLKGSTVEVDFKGVNLILTPFLNTCFGKLLERFGKEMTMTHVIMRNVSDQFLYRINGFIDRKDVEFTESRERKILQEMFDEDDLTDTSL</sequence>